<evidence type="ECO:0000256" key="7">
    <source>
        <dbReference type="ARBA" id="ARBA00022927"/>
    </source>
</evidence>
<dbReference type="EMBL" id="BMIY01000003">
    <property type="protein sequence ID" value="GGG52215.1"/>
    <property type="molecule type" value="Genomic_DNA"/>
</dbReference>
<evidence type="ECO:0000256" key="9">
    <source>
        <dbReference type="ARBA" id="ARBA00023139"/>
    </source>
</evidence>
<comment type="subcellular location">
    <subcellularLocation>
        <location evidence="1">Cell outer membrane</location>
        <topology evidence="1">Lipid-anchor</topology>
    </subcellularLocation>
</comment>
<keyword evidence="5" id="KW-0813">Transport</keyword>
<dbReference type="GO" id="GO:0009279">
    <property type="term" value="C:cell outer membrane"/>
    <property type="evidence" value="ECO:0007669"/>
    <property type="project" value="UniProtKB-SubCell"/>
</dbReference>
<dbReference type="Gene3D" id="2.50.20.10">
    <property type="entry name" value="Lipoprotein localisation LolA/LolB/LppX"/>
    <property type="match status" value="1"/>
</dbReference>
<evidence type="ECO:0000256" key="13">
    <source>
        <dbReference type="SAM" id="SignalP"/>
    </source>
</evidence>
<evidence type="ECO:0000256" key="3">
    <source>
        <dbReference type="ARBA" id="ARBA00011245"/>
    </source>
</evidence>
<evidence type="ECO:0000256" key="5">
    <source>
        <dbReference type="ARBA" id="ARBA00022448"/>
    </source>
</evidence>
<evidence type="ECO:0000256" key="6">
    <source>
        <dbReference type="ARBA" id="ARBA00022729"/>
    </source>
</evidence>
<dbReference type="GO" id="GO:0015031">
    <property type="term" value="P:protein transport"/>
    <property type="evidence" value="ECO:0007669"/>
    <property type="project" value="UniProtKB-KW"/>
</dbReference>
<dbReference type="CDD" id="cd16326">
    <property type="entry name" value="LolB"/>
    <property type="match status" value="1"/>
</dbReference>
<organism evidence="14 15">
    <name type="scientific">Pseudohongiella nitratireducens</name>
    <dbReference type="NCBI Taxonomy" id="1768907"/>
    <lineage>
        <taxon>Bacteria</taxon>
        <taxon>Pseudomonadati</taxon>
        <taxon>Pseudomonadota</taxon>
        <taxon>Gammaproteobacteria</taxon>
        <taxon>Pseudomonadales</taxon>
        <taxon>Pseudohongiellaceae</taxon>
        <taxon>Pseudohongiella</taxon>
    </lineage>
</organism>
<dbReference type="InterPro" id="IPR029046">
    <property type="entry name" value="LolA/LolB/LppX"/>
</dbReference>
<dbReference type="PROSITE" id="PS51257">
    <property type="entry name" value="PROKAR_LIPOPROTEIN"/>
    <property type="match status" value="1"/>
</dbReference>
<reference evidence="14" key="2">
    <citation type="submission" date="2020-09" db="EMBL/GenBank/DDBJ databases">
        <authorList>
            <person name="Sun Q."/>
            <person name="Zhou Y."/>
        </authorList>
    </citation>
    <scope>NUCLEOTIDE SEQUENCE</scope>
    <source>
        <strain evidence="14">CGMCC 1.15425</strain>
    </source>
</reference>
<evidence type="ECO:0000256" key="1">
    <source>
        <dbReference type="ARBA" id="ARBA00004459"/>
    </source>
</evidence>
<dbReference type="OrthoDB" id="9797618at2"/>
<dbReference type="AlphaFoldDB" id="A0A917GP04"/>
<dbReference type="InterPro" id="IPR004565">
    <property type="entry name" value="OM_lipoprot_LolB"/>
</dbReference>
<evidence type="ECO:0000256" key="2">
    <source>
        <dbReference type="ARBA" id="ARBA00009696"/>
    </source>
</evidence>
<evidence type="ECO:0000256" key="8">
    <source>
        <dbReference type="ARBA" id="ARBA00023136"/>
    </source>
</evidence>
<name>A0A917GP04_9GAMM</name>
<keyword evidence="10" id="KW-0143">Chaperone</keyword>
<comment type="caution">
    <text evidence="14">The sequence shown here is derived from an EMBL/GenBank/DDBJ whole genome shotgun (WGS) entry which is preliminary data.</text>
</comment>
<keyword evidence="6 13" id="KW-0732">Signal</keyword>
<sequence>MSGLRLLSTLLALTLLVGCAGTDRMDAPVNAAWEQRQQVLNQLQEWSIQGSLHVRDNQDSQSARIRWWQQQEEFQVNLWGTFNIGATEISGTAERVTVIQAGEPPFISEEPEMLFYDQLGFELPIHYLHYWIKGAPFPGMAAELTFGELNQVSSLNQNGWQVQYLAYTNYGLASLPTRIRLSKSPLRLDLVRLNWTLTETGDDSDE</sequence>
<evidence type="ECO:0000313" key="15">
    <source>
        <dbReference type="Proteomes" id="UP000627715"/>
    </source>
</evidence>
<evidence type="ECO:0000313" key="14">
    <source>
        <dbReference type="EMBL" id="GGG52215.1"/>
    </source>
</evidence>
<keyword evidence="15" id="KW-1185">Reference proteome</keyword>
<keyword evidence="8" id="KW-0472">Membrane</keyword>
<evidence type="ECO:0000256" key="4">
    <source>
        <dbReference type="ARBA" id="ARBA00016202"/>
    </source>
</evidence>
<proteinExistence type="inferred from homology"/>
<evidence type="ECO:0000256" key="12">
    <source>
        <dbReference type="ARBA" id="ARBA00023288"/>
    </source>
</evidence>
<comment type="similarity">
    <text evidence="2">Belongs to the LolB family.</text>
</comment>
<keyword evidence="9" id="KW-0564">Palmitate</keyword>
<dbReference type="Proteomes" id="UP000627715">
    <property type="component" value="Unassembled WGS sequence"/>
</dbReference>
<accession>A0A917GP04</accession>
<feature type="chain" id="PRO_5037173677" description="Outer-membrane lipoprotein LolB" evidence="13">
    <location>
        <begin position="21"/>
        <end position="206"/>
    </location>
</feature>
<dbReference type="SUPFAM" id="SSF89392">
    <property type="entry name" value="Prokaryotic lipoproteins and lipoprotein localization factors"/>
    <property type="match status" value="1"/>
</dbReference>
<keyword evidence="12 14" id="KW-0449">Lipoprotein</keyword>
<feature type="signal peptide" evidence="13">
    <location>
        <begin position="1"/>
        <end position="20"/>
    </location>
</feature>
<keyword evidence="11" id="KW-0998">Cell outer membrane</keyword>
<gene>
    <name evidence="14" type="primary">lolB</name>
    <name evidence="14" type="ORF">GCM10011403_06750</name>
</gene>
<evidence type="ECO:0000256" key="11">
    <source>
        <dbReference type="ARBA" id="ARBA00023237"/>
    </source>
</evidence>
<reference evidence="14" key="1">
    <citation type="journal article" date="2014" name="Int. J. Syst. Evol. Microbiol.">
        <title>Complete genome sequence of Corynebacterium casei LMG S-19264T (=DSM 44701T), isolated from a smear-ripened cheese.</title>
        <authorList>
            <consortium name="US DOE Joint Genome Institute (JGI-PGF)"/>
            <person name="Walter F."/>
            <person name="Albersmeier A."/>
            <person name="Kalinowski J."/>
            <person name="Ruckert C."/>
        </authorList>
    </citation>
    <scope>NUCLEOTIDE SEQUENCE</scope>
    <source>
        <strain evidence="14">CGMCC 1.15425</strain>
    </source>
</reference>
<keyword evidence="7" id="KW-0653">Protein transport</keyword>
<comment type="subunit">
    <text evidence="3">Monomer.</text>
</comment>
<evidence type="ECO:0000256" key="10">
    <source>
        <dbReference type="ARBA" id="ARBA00023186"/>
    </source>
</evidence>
<dbReference type="Pfam" id="PF03550">
    <property type="entry name" value="LolB"/>
    <property type="match status" value="1"/>
</dbReference>
<dbReference type="NCBIfam" id="TIGR00548">
    <property type="entry name" value="lolB"/>
    <property type="match status" value="1"/>
</dbReference>
<protein>
    <recommendedName>
        <fullName evidence="4">Outer-membrane lipoprotein LolB</fullName>
    </recommendedName>
</protein>
<dbReference type="RefSeq" id="WP_068809804.1">
    <property type="nucleotide sequence ID" value="NZ_BMIY01000003.1"/>
</dbReference>